<dbReference type="RefSeq" id="WP_190860193.1">
    <property type="nucleotide sequence ID" value="NZ_JACXIY010000011.1"/>
</dbReference>
<evidence type="ECO:0000313" key="2">
    <source>
        <dbReference type="EMBL" id="MBD2868688.1"/>
    </source>
</evidence>
<name>A0A927CLB3_9BACL</name>
<organism evidence="2 3">
    <name type="scientific">Paenibacillus arenilitoris</name>
    <dbReference type="NCBI Taxonomy" id="2772299"/>
    <lineage>
        <taxon>Bacteria</taxon>
        <taxon>Bacillati</taxon>
        <taxon>Bacillota</taxon>
        <taxon>Bacilli</taxon>
        <taxon>Bacillales</taxon>
        <taxon>Paenibacillaceae</taxon>
        <taxon>Paenibacillus</taxon>
    </lineage>
</organism>
<keyword evidence="1" id="KW-0472">Membrane</keyword>
<gene>
    <name evidence="2" type="ORF">IDH41_08860</name>
</gene>
<keyword evidence="1" id="KW-0812">Transmembrane</keyword>
<evidence type="ECO:0000313" key="3">
    <source>
        <dbReference type="Proteomes" id="UP000632125"/>
    </source>
</evidence>
<proteinExistence type="predicted"/>
<protein>
    <submittedName>
        <fullName evidence="2">Uncharacterized protein</fullName>
    </submittedName>
</protein>
<dbReference type="Proteomes" id="UP000632125">
    <property type="component" value="Unassembled WGS sequence"/>
</dbReference>
<dbReference type="AlphaFoldDB" id="A0A927CLB3"/>
<reference evidence="2" key="1">
    <citation type="submission" date="2020-09" db="EMBL/GenBank/DDBJ databases">
        <title>A novel bacterium of genus Paenibacillus, isolated from South China Sea.</title>
        <authorList>
            <person name="Huang H."/>
            <person name="Mo K."/>
            <person name="Hu Y."/>
        </authorList>
    </citation>
    <scope>NUCLEOTIDE SEQUENCE</scope>
    <source>
        <strain evidence="2">IB182493</strain>
    </source>
</reference>
<keyword evidence="1" id="KW-1133">Transmembrane helix</keyword>
<dbReference type="EMBL" id="JACXIY010000011">
    <property type="protein sequence ID" value="MBD2868688.1"/>
    <property type="molecule type" value="Genomic_DNA"/>
</dbReference>
<keyword evidence="3" id="KW-1185">Reference proteome</keyword>
<evidence type="ECO:0000256" key="1">
    <source>
        <dbReference type="SAM" id="Phobius"/>
    </source>
</evidence>
<accession>A0A927CLB3</accession>
<comment type="caution">
    <text evidence="2">The sequence shown here is derived from an EMBL/GenBank/DDBJ whole genome shotgun (WGS) entry which is preliminary data.</text>
</comment>
<feature type="transmembrane region" description="Helical" evidence="1">
    <location>
        <begin position="95"/>
        <end position="119"/>
    </location>
</feature>
<feature type="transmembrane region" description="Helical" evidence="1">
    <location>
        <begin position="125"/>
        <end position="145"/>
    </location>
</feature>
<feature type="transmembrane region" description="Helical" evidence="1">
    <location>
        <begin position="62"/>
        <end position="83"/>
    </location>
</feature>
<sequence length="156" mass="17461">MVLSVSLIVVLAFLILLATAPKNMHLFELLFNGMTLNFFHVSQFSMFNNLKLISVSGHLDKLISFVCIRYVVFTAFVLFYLQLYLALRSGLAKSALTLACVALLVLAQYALQWAGILYFSSQTGLWSTAAWLAIVLLTLAGMKLFRHLARKEVKLP</sequence>